<dbReference type="GO" id="GO:0008270">
    <property type="term" value="F:zinc ion binding"/>
    <property type="evidence" value="ECO:0007669"/>
    <property type="project" value="UniProtKB-KW"/>
</dbReference>
<feature type="zinc finger region" description="C3H1-type" evidence="4">
    <location>
        <begin position="79"/>
        <end position="106"/>
    </location>
</feature>
<evidence type="ECO:0000256" key="1">
    <source>
        <dbReference type="ARBA" id="ARBA00022723"/>
    </source>
</evidence>
<evidence type="ECO:0000256" key="2">
    <source>
        <dbReference type="ARBA" id="ARBA00022771"/>
    </source>
</evidence>
<feature type="domain" description="C3H1-type" evidence="6">
    <location>
        <begin position="79"/>
        <end position="106"/>
    </location>
</feature>
<gene>
    <name evidence="7" type="ORF">BCR37DRAFT_386781</name>
</gene>
<evidence type="ECO:0000256" key="5">
    <source>
        <dbReference type="SAM" id="MobiDB-lite"/>
    </source>
</evidence>
<dbReference type="PROSITE" id="PS50103">
    <property type="entry name" value="ZF_C3H1"/>
    <property type="match status" value="1"/>
</dbReference>
<protein>
    <recommendedName>
        <fullName evidence="6">C3H1-type domain-containing protein</fullName>
    </recommendedName>
</protein>
<dbReference type="InterPro" id="IPR000571">
    <property type="entry name" value="Znf_CCCH"/>
</dbReference>
<dbReference type="AlphaFoldDB" id="A0A1Y2FJJ4"/>
<keyword evidence="3 4" id="KW-0862">Zinc</keyword>
<dbReference type="RefSeq" id="XP_040726062.1">
    <property type="nucleotide sequence ID" value="XM_040870477.1"/>
</dbReference>
<evidence type="ECO:0000256" key="3">
    <source>
        <dbReference type="ARBA" id="ARBA00022833"/>
    </source>
</evidence>
<keyword evidence="1 4" id="KW-0479">Metal-binding</keyword>
<dbReference type="SUPFAM" id="SSF90229">
    <property type="entry name" value="CCCH zinc finger"/>
    <property type="match status" value="1"/>
</dbReference>
<keyword evidence="8" id="KW-1185">Reference proteome</keyword>
<accession>A0A1Y2FJJ4</accession>
<dbReference type="Proteomes" id="UP000193685">
    <property type="component" value="Unassembled WGS sequence"/>
</dbReference>
<feature type="region of interest" description="Disordered" evidence="5">
    <location>
        <begin position="249"/>
        <end position="275"/>
    </location>
</feature>
<name>A0A1Y2FJJ4_PROLT</name>
<evidence type="ECO:0000256" key="4">
    <source>
        <dbReference type="PROSITE-ProRule" id="PRU00723"/>
    </source>
</evidence>
<feature type="compositionally biased region" description="Low complexity" evidence="5">
    <location>
        <begin position="142"/>
        <end position="157"/>
    </location>
</feature>
<dbReference type="GeneID" id="63787076"/>
<comment type="caution">
    <text evidence="7">The sequence shown here is derived from an EMBL/GenBank/DDBJ whole genome shotgun (WGS) entry which is preliminary data.</text>
</comment>
<feature type="compositionally biased region" description="Basic and acidic residues" evidence="5">
    <location>
        <begin position="11"/>
        <end position="30"/>
    </location>
</feature>
<reference evidence="7 8" key="1">
    <citation type="submission" date="2016-07" db="EMBL/GenBank/DDBJ databases">
        <title>Pervasive Adenine N6-methylation of Active Genes in Fungi.</title>
        <authorList>
            <consortium name="DOE Joint Genome Institute"/>
            <person name="Mondo S.J."/>
            <person name="Dannebaum R.O."/>
            <person name="Kuo R.C."/>
            <person name="Labutti K."/>
            <person name="Haridas S."/>
            <person name="Kuo A."/>
            <person name="Salamov A."/>
            <person name="Ahrendt S.R."/>
            <person name="Lipzen A."/>
            <person name="Sullivan W."/>
            <person name="Andreopoulos W.B."/>
            <person name="Clum A."/>
            <person name="Lindquist E."/>
            <person name="Daum C."/>
            <person name="Ramamoorthy G.K."/>
            <person name="Gryganskyi A."/>
            <person name="Culley D."/>
            <person name="Magnuson J.K."/>
            <person name="James T.Y."/>
            <person name="O'Malley M.A."/>
            <person name="Stajich J.E."/>
            <person name="Spatafora J.W."/>
            <person name="Visel A."/>
            <person name="Grigoriev I.V."/>
        </authorList>
    </citation>
    <scope>NUCLEOTIDE SEQUENCE [LARGE SCALE GENOMIC DNA]</scope>
    <source>
        <strain evidence="7 8">12-1054</strain>
    </source>
</reference>
<feature type="region of interest" description="Disordered" evidence="5">
    <location>
        <begin position="136"/>
        <end position="163"/>
    </location>
</feature>
<evidence type="ECO:0000259" key="6">
    <source>
        <dbReference type="PROSITE" id="PS50103"/>
    </source>
</evidence>
<feature type="region of interest" description="Disordered" evidence="5">
    <location>
        <begin position="1"/>
        <end position="57"/>
    </location>
</feature>
<keyword evidence="2 4" id="KW-0863">Zinc-finger</keyword>
<dbReference type="EMBL" id="MCFI01000007">
    <property type="protein sequence ID" value="ORY83767.1"/>
    <property type="molecule type" value="Genomic_DNA"/>
</dbReference>
<organism evidence="7 8">
    <name type="scientific">Protomyces lactucae-debilis</name>
    <dbReference type="NCBI Taxonomy" id="2754530"/>
    <lineage>
        <taxon>Eukaryota</taxon>
        <taxon>Fungi</taxon>
        <taxon>Dikarya</taxon>
        <taxon>Ascomycota</taxon>
        <taxon>Taphrinomycotina</taxon>
        <taxon>Taphrinomycetes</taxon>
        <taxon>Taphrinales</taxon>
        <taxon>Protomycetaceae</taxon>
        <taxon>Protomyces</taxon>
    </lineage>
</organism>
<proteinExistence type="predicted"/>
<dbReference type="InterPro" id="IPR036855">
    <property type="entry name" value="Znf_CCCH_sf"/>
</dbReference>
<evidence type="ECO:0000313" key="8">
    <source>
        <dbReference type="Proteomes" id="UP000193685"/>
    </source>
</evidence>
<evidence type="ECO:0000313" key="7">
    <source>
        <dbReference type="EMBL" id="ORY83767.1"/>
    </source>
</evidence>
<sequence>MDRSSSNWIHESYKTGEHANSRGDRRDRNTSKHIPSPTATRAHPIPTQNQPAYAGGMAASSLPTQASINLAQQQQRRVDKKKITCWYWMYDRCKFGNSCVHAHSLPQQQPLASPIGGMQEHHRGPMQQGQSILQHQHEHPQQQHQHVQLQQRQVQHAHPWKRPPYPVDEAAYTVSEQIQSPPWQHIRPVSAPSPWATHTDDRSFNSKPFMSDTGHSHAYASSERDIRGSAMREYNVPVTRYNLEQQEPLADKTQLDESFAWPRPPPGRAPADEVYTSDDKGMLDFLDKDLRALTYQ</sequence>